<dbReference type="InterPro" id="IPR014942">
    <property type="entry name" value="AbiEii"/>
</dbReference>
<dbReference type="EMBL" id="OFSP01000031">
    <property type="protein sequence ID" value="SOY58472.1"/>
    <property type="molecule type" value="Genomic_DNA"/>
</dbReference>
<dbReference type="Proteomes" id="UP000256297">
    <property type="component" value="Chromosome CBM2589_a"/>
</dbReference>
<dbReference type="AlphaFoldDB" id="A0A375BYE3"/>
<name>A0A375BYE3_9BURK</name>
<dbReference type="RefSeq" id="WP_116338644.1">
    <property type="nucleotide sequence ID" value="NZ_LT976857.1"/>
</dbReference>
<proteinExistence type="predicted"/>
<evidence type="ECO:0008006" key="2">
    <source>
        <dbReference type="Google" id="ProtNLM"/>
    </source>
</evidence>
<evidence type="ECO:0000313" key="1">
    <source>
        <dbReference type="EMBL" id="SOY58472.1"/>
    </source>
</evidence>
<sequence length="290" mass="31722">MTTDLAESVRARLLNIAKAQRADFNQVLVRYALERMLYRLSQSPHGERFVLKGALLFTLWYDMPHRATRDADFLGFGASDLASIAKTFREIVAVSVDDGMAFDPASVTTEEIRKDAGYAGARVLLTGELARARCRVQVDIGFGDAITPGPVDAAYPVLLDDLPAPRLRTYPVYTVVSEKLHAIALLGMANSRLKDYFDLAILLGRETLDAEILASAVAATFTRRGMPVPSALPLGLTEEFSTDPSRQALWQAFLKKNALTWEALPDTVAALRTVLEPILIRACAIAGQQA</sequence>
<reference evidence="1" key="1">
    <citation type="submission" date="2018-01" db="EMBL/GenBank/DDBJ databases">
        <authorList>
            <person name="Clerissi C."/>
        </authorList>
    </citation>
    <scope>NUCLEOTIDE SEQUENCE</scope>
    <source>
        <strain evidence="1">Cupriavidus taiwanensis STM 3521</strain>
    </source>
</reference>
<protein>
    <recommendedName>
        <fullName evidence="2">Nucleotidyl transferase AbiEii toxin, Type IV TA system</fullName>
    </recommendedName>
</protein>
<accession>A0A375BYE3</accession>
<dbReference type="Pfam" id="PF08843">
    <property type="entry name" value="AbiEii"/>
    <property type="match status" value="1"/>
</dbReference>
<organism evidence="1">
    <name type="scientific">Cupriavidus taiwanensis</name>
    <dbReference type="NCBI Taxonomy" id="164546"/>
    <lineage>
        <taxon>Bacteria</taxon>
        <taxon>Pseudomonadati</taxon>
        <taxon>Pseudomonadota</taxon>
        <taxon>Betaproteobacteria</taxon>
        <taxon>Burkholderiales</taxon>
        <taxon>Burkholderiaceae</taxon>
        <taxon>Cupriavidus</taxon>
    </lineage>
</organism>
<gene>
    <name evidence="1" type="ORF">CBM2589_A10119</name>
</gene>
<comment type="caution">
    <text evidence="1">The sequence shown here is derived from an EMBL/GenBank/DDBJ whole genome shotgun (WGS) entry which is preliminary data.</text>
</comment>